<proteinExistence type="predicted"/>
<evidence type="ECO:0000313" key="1">
    <source>
        <dbReference type="EnsemblPlants" id="AVESA.00010b.r2.5CG0863330.1.CDS.1"/>
    </source>
</evidence>
<accession>A0ACD5XWF9</accession>
<organism evidence="1 2">
    <name type="scientific">Avena sativa</name>
    <name type="common">Oat</name>
    <dbReference type="NCBI Taxonomy" id="4498"/>
    <lineage>
        <taxon>Eukaryota</taxon>
        <taxon>Viridiplantae</taxon>
        <taxon>Streptophyta</taxon>
        <taxon>Embryophyta</taxon>
        <taxon>Tracheophyta</taxon>
        <taxon>Spermatophyta</taxon>
        <taxon>Magnoliopsida</taxon>
        <taxon>Liliopsida</taxon>
        <taxon>Poales</taxon>
        <taxon>Poaceae</taxon>
        <taxon>BOP clade</taxon>
        <taxon>Pooideae</taxon>
        <taxon>Poodae</taxon>
        <taxon>Poeae</taxon>
        <taxon>Poeae Chloroplast Group 1 (Aveneae type)</taxon>
        <taxon>Aveninae</taxon>
        <taxon>Avena</taxon>
    </lineage>
</organism>
<name>A0ACD5XWF9_AVESA</name>
<reference evidence="1" key="2">
    <citation type="submission" date="2025-09" db="UniProtKB">
        <authorList>
            <consortium name="EnsemblPlants"/>
        </authorList>
    </citation>
    <scope>IDENTIFICATION</scope>
</reference>
<keyword evidence="2" id="KW-1185">Reference proteome</keyword>
<protein>
    <submittedName>
        <fullName evidence="1">Uncharacterized protein</fullName>
    </submittedName>
</protein>
<evidence type="ECO:0000313" key="2">
    <source>
        <dbReference type="Proteomes" id="UP001732700"/>
    </source>
</evidence>
<reference evidence="1" key="1">
    <citation type="submission" date="2021-05" db="EMBL/GenBank/DDBJ databases">
        <authorList>
            <person name="Scholz U."/>
            <person name="Mascher M."/>
            <person name="Fiebig A."/>
        </authorList>
    </citation>
    <scope>NUCLEOTIDE SEQUENCE [LARGE SCALE GENOMIC DNA]</scope>
</reference>
<sequence length="466" mass="49840">MPLERFDLKIASRTLVQASRPPPGFPAVHAVSNLDLVLGPFPIWLVCLYGAPPCGLDAVLSVIRAALPAYLSRFFPFAGRVVRDPETNIPQVACTNAGAELVVADAAVPLAAVDFARVDRSLGLIQIPFDAGLPMSLQLVRFACGGFSLTVATNHLLADGRSFILLLNSLAEMVRTGTGGAHSRVPLLDRSLLAPRSPPRYSPSLDAEFARFTPETMINPLLAAAIERRLFRIDAADLVELQRAASAGGRRTSRFVALCAHVWKLLARAVGESDPCCRMAWIVDGRKCVEPSEGALDLYMGNVVTYTSREASVADLLRAPLHDVAAAVRAAIAAVMTRDRFQDLVDWVEDNKAAYKDGGKWTEAVNLGLGSPALVISGLLPFAIDGDLGFGKPRLVLPWVRHGRLGSASVTVVPCQTGDGSWFVGGTRLWPRLLEVIEAGPESLLKPVTAASLGFEVSAGMHGSRL</sequence>
<dbReference type="Proteomes" id="UP001732700">
    <property type="component" value="Chromosome 5C"/>
</dbReference>
<dbReference type="EnsemblPlants" id="AVESA.00010b.r2.5CG0863330.1">
    <property type="protein sequence ID" value="AVESA.00010b.r2.5CG0863330.1.CDS.1"/>
    <property type="gene ID" value="AVESA.00010b.r2.5CG0863330"/>
</dbReference>